<reference evidence="2 3" key="1">
    <citation type="submission" date="2014-06" db="EMBL/GenBank/DDBJ databases">
        <title>Evolutionary Origins and Diversification of the Mycorrhizal Mutualists.</title>
        <authorList>
            <consortium name="DOE Joint Genome Institute"/>
            <consortium name="Mycorrhizal Genomics Consortium"/>
            <person name="Kohler A."/>
            <person name="Kuo A."/>
            <person name="Nagy L.G."/>
            <person name="Floudas D."/>
            <person name="Copeland A."/>
            <person name="Barry K.W."/>
            <person name="Cichocki N."/>
            <person name="Veneault-Fourrey C."/>
            <person name="LaButti K."/>
            <person name="Lindquist E.A."/>
            <person name="Lipzen A."/>
            <person name="Lundell T."/>
            <person name="Morin E."/>
            <person name="Murat C."/>
            <person name="Riley R."/>
            <person name="Ohm R."/>
            <person name="Sun H."/>
            <person name="Tunlid A."/>
            <person name="Henrissat B."/>
            <person name="Grigoriev I.V."/>
            <person name="Hibbett D.S."/>
            <person name="Martin F."/>
        </authorList>
    </citation>
    <scope>NUCLEOTIDE SEQUENCE [LARGE SCALE GENOMIC DNA]</scope>
    <source>
        <strain evidence="2 3">SS14</strain>
    </source>
</reference>
<evidence type="ECO:0000313" key="3">
    <source>
        <dbReference type="Proteomes" id="UP000054279"/>
    </source>
</evidence>
<dbReference type="HOGENOM" id="CLU_190837_0_0_1"/>
<protein>
    <submittedName>
        <fullName evidence="2">Unplaced genomic scaffold SPHSTscaffold_329, whole genome shotgun sequence</fullName>
    </submittedName>
</protein>
<dbReference type="EMBL" id="KN837404">
    <property type="protein sequence ID" value="KIJ25660.1"/>
    <property type="molecule type" value="Genomic_DNA"/>
</dbReference>
<dbReference type="AlphaFoldDB" id="A0A0C9UK60"/>
<keyword evidence="3" id="KW-1185">Reference proteome</keyword>
<feature type="transmembrane region" description="Helical" evidence="1">
    <location>
        <begin position="6"/>
        <end position="26"/>
    </location>
</feature>
<proteinExistence type="predicted"/>
<name>A0A0C9UK60_SPHS4</name>
<evidence type="ECO:0000313" key="2">
    <source>
        <dbReference type="EMBL" id="KIJ25660.1"/>
    </source>
</evidence>
<dbReference type="Proteomes" id="UP000054279">
    <property type="component" value="Unassembled WGS sequence"/>
</dbReference>
<sequence length="66" mass="8190">RRGNKILIIICCINVFILYPGTRMYYKWRNSQRDKIWNHMNAEEKSRYLETTKRVGNKRLDFRFAY</sequence>
<evidence type="ECO:0000256" key="1">
    <source>
        <dbReference type="SAM" id="Phobius"/>
    </source>
</evidence>
<keyword evidence="1" id="KW-0812">Transmembrane</keyword>
<organism evidence="2 3">
    <name type="scientific">Sphaerobolus stellatus (strain SS14)</name>
    <dbReference type="NCBI Taxonomy" id="990650"/>
    <lineage>
        <taxon>Eukaryota</taxon>
        <taxon>Fungi</taxon>
        <taxon>Dikarya</taxon>
        <taxon>Basidiomycota</taxon>
        <taxon>Agaricomycotina</taxon>
        <taxon>Agaricomycetes</taxon>
        <taxon>Phallomycetidae</taxon>
        <taxon>Geastrales</taxon>
        <taxon>Sphaerobolaceae</taxon>
        <taxon>Sphaerobolus</taxon>
    </lineage>
</organism>
<keyword evidence="1" id="KW-1133">Transmembrane helix</keyword>
<accession>A0A0C9UK60</accession>
<dbReference type="OrthoDB" id="3260124at2759"/>
<feature type="non-terminal residue" evidence="2">
    <location>
        <position position="1"/>
    </location>
</feature>
<keyword evidence="1" id="KW-0472">Membrane</keyword>
<gene>
    <name evidence="2" type="ORF">M422DRAFT_193211</name>
</gene>